<evidence type="ECO:0000313" key="3">
    <source>
        <dbReference type="WBParaSite" id="PSU_v2.g7700.t1"/>
    </source>
</evidence>
<feature type="coiled-coil region" evidence="1">
    <location>
        <begin position="3"/>
        <end position="97"/>
    </location>
</feature>
<feature type="coiled-coil region" evidence="1">
    <location>
        <begin position="122"/>
        <end position="216"/>
    </location>
</feature>
<proteinExistence type="predicted"/>
<accession>A0A914ZBS4</accession>
<name>A0A914ZBS4_9BILA</name>
<dbReference type="Proteomes" id="UP000887577">
    <property type="component" value="Unplaced"/>
</dbReference>
<sequence length="241" mass="28389">MDYQKIEKEKLEEKQRADEAMAEVEKLKYELEDKTDKNAQLEKQNSEIAEQLMDEKEKNKAEIKAFVKKIDVVKKDLENEKKIGDEAKMRVNELQQRLPELHKIIQDEKDGKEKVKTELSESQNLLKLKEALISDLQKMNDEKIGEIKKAQTVSKAFQDEIVQFQAEVADLKEEVLKWKITCDSYRRKKNELSDKNEKKKDVIEENVKEIRNLKKMLDKCGNKDKSILNVQQKQDILKVRV</sequence>
<keyword evidence="1" id="KW-0175">Coiled coil</keyword>
<evidence type="ECO:0000256" key="1">
    <source>
        <dbReference type="SAM" id="Coils"/>
    </source>
</evidence>
<evidence type="ECO:0000313" key="2">
    <source>
        <dbReference type="Proteomes" id="UP000887577"/>
    </source>
</evidence>
<dbReference type="AlphaFoldDB" id="A0A914ZBS4"/>
<keyword evidence="2" id="KW-1185">Reference proteome</keyword>
<protein>
    <submittedName>
        <fullName evidence="3">Uncharacterized protein</fullName>
    </submittedName>
</protein>
<organism evidence="2 3">
    <name type="scientific">Panagrolaimus superbus</name>
    <dbReference type="NCBI Taxonomy" id="310955"/>
    <lineage>
        <taxon>Eukaryota</taxon>
        <taxon>Metazoa</taxon>
        <taxon>Ecdysozoa</taxon>
        <taxon>Nematoda</taxon>
        <taxon>Chromadorea</taxon>
        <taxon>Rhabditida</taxon>
        <taxon>Tylenchina</taxon>
        <taxon>Panagrolaimomorpha</taxon>
        <taxon>Panagrolaimoidea</taxon>
        <taxon>Panagrolaimidae</taxon>
        <taxon>Panagrolaimus</taxon>
    </lineage>
</organism>
<reference evidence="3" key="1">
    <citation type="submission" date="2022-11" db="UniProtKB">
        <authorList>
            <consortium name="WormBaseParasite"/>
        </authorList>
    </citation>
    <scope>IDENTIFICATION</scope>
</reference>
<dbReference type="WBParaSite" id="PSU_v2.g7700.t1">
    <property type="protein sequence ID" value="PSU_v2.g7700.t1"/>
    <property type="gene ID" value="PSU_v2.g7700"/>
</dbReference>